<dbReference type="Proteomes" id="UP000076858">
    <property type="component" value="Unassembled WGS sequence"/>
</dbReference>
<dbReference type="AlphaFoldDB" id="A0A164YBQ9"/>
<reference evidence="1 2" key="1">
    <citation type="submission" date="2016-03" db="EMBL/GenBank/DDBJ databases">
        <title>EvidentialGene: Evidence-directed Construction of Genes on Genomes.</title>
        <authorList>
            <person name="Gilbert D.G."/>
            <person name="Choi J.-H."/>
            <person name="Mockaitis K."/>
            <person name="Colbourne J."/>
            <person name="Pfrender M."/>
        </authorList>
    </citation>
    <scope>NUCLEOTIDE SEQUENCE [LARGE SCALE GENOMIC DNA]</scope>
    <source>
        <strain evidence="1 2">Xinb3</strain>
        <tissue evidence="1">Complete organism</tissue>
    </source>
</reference>
<keyword evidence="2" id="KW-1185">Reference proteome</keyword>
<evidence type="ECO:0000313" key="1">
    <source>
        <dbReference type="EMBL" id="KZS15089.1"/>
    </source>
</evidence>
<dbReference type="EMBL" id="LRGB01000930">
    <property type="protein sequence ID" value="KZS15089.1"/>
    <property type="molecule type" value="Genomic_DNA"/>
</dbReference>
<evidence type="ECO:0000313" key="2">
    <source>
        <dbReference type="Proteomes" id="UP000076858"/>
    </source>
</evidence>
<name>A0A164YBQ9_9CRUS</name>
<proteinExistence type="predicted"/>
<comment type="caution">
    <text evidence="1">The sequence shown here is derived from an EMBL/GenBank/DDBJ whole genome shotgun (WGS) entry which is preliminary data.</text>
</comment>
<protein>
    <submittedName>
        <fullName evidence="1">Uncharacterized protein</fullName>
    </submittedName>
</protein>
<accession>A0A164YBQ9</accession>
<gene>
    <name evidence="1" type="ORF">APZ42_019686</name>
</gene>
<sequence length="92" mass="10713">MLGCCRVGCSQVARRVFFFSPLQVIPPLPRTFISEGIMTPKFFQPQQLFELGKCQRENDVVFIRVQHVKVEICWLCVAYLHLLTGRKMKLLQ</sequence>
<organism evidence="1 2">
    <name type="scientific">Daphnia magna</name>
    <dbReference type="NCBI Taxonomy" id="35525"/>
    <lineage>
        <taxon>Eukaryota</taxon>
        <taxon>Metazoa</taxon>
        <taxon>Ecdysozoa</taxon>
        <taxon>Arthropoda</taxon>
        <taxon>Crustacea</taxon>
        <taxon>Branchiopoda</taxon>
        <taxon>Diplostraca</taxon>
        <taxon>Cladocera</taxon>
        <taxon>Anomopoda</taxon>
        <taxon>Daphniidae</taxon>
        <taxon>Daphnia</taxon>
    </lineage>
</organism>